<dbReference type="VEuPathDB" id="FungiDB:GW608_K12265"/>
<dbReference type="GO" id="GO:0005634">
    <property type="term" value="C:nucleus"/>
    <property type="evidence" value="ECO:0007669"/>
    <property type="project" value="UniProtKB-SubCell"/>
</dbReference>
<keyword evidence="4" id="KW-0238">DNA-binding</keyword>
<dbReference type="Gene3D" id="1.20.5.170">
    <property type="match status" value="1"/>
</dbReference>
<dbReference type="VEuPathDB" id="FungiDB:CAGL0K12540g"/>
<reference evidence="10 11" key="1">
    <citation type="submission" date="2015-10" db="EMBL/GenBank/DDBJ databases">
        <title>Draft genomes sequences of Candida glabrata isolates 1A, 1B, 2A, 2B, 3A and 3B.</title>
        <authorList>
            <person name="Haavelsrud O.E."/>
            <person name="Gaustad P."/>
        </authorList>
    </citation>
    <scope>NUCLEOTIDE SEQUENCE [LARGE SCALE GENOMIC DNA]</scope>
    <source>
        <strain evidence="10">910700640</strain>
    </source>
</reference>
<dbReference type="PhylomeDB" id="A0A0W0DR06"/>
<keyword evidence="3" id="KW-0805">Transcription regulation</keyword>
<keyword evidence="7" id="KW-0539">Nucleus</keyword>
<comment type="caution">
    <text evidence="10">The sequence shown here is derived from an EMBL/GenBank/DDBJ whole genome shotgun (WGS) entry which is preliminary data.</text>
</comment>
<dbReference type="CDD" id="cd14710">
    <property type="entry name" value="bZIP_HAC1-like"/>
    <property type="match status" value="1"/>
</dbReference>
<evidence type="ECO:0000256" key="6">
    <source>
        <dbReference type="ARBA" id="ARBA00023230"/>
    </source>
</evidence>
<evidence type="ECO:0000256" key="2">
    <source>
        <dbReference type="ARBA" id="ARBA00007163"/>
    </source>
</evidence>
<dbReference type="VEuPathDB" id="FungiDB:GWK60_K12287"/>
<dbReference type="GO" id="GO:0006986">
    <property type="term" value="P:response to unfolded protein"/>
    <property type="evidence" value="ECO:0007669"/>
    <property type="project" value="UniProtKB-KW"/>
</dbReference>
<feature type="domain" description="BZIP" evidence="9">
    <location>
        <begin position="42"/>
        <end position="89"/>
    </location>
</feature>
<dbReference type="SMART" id="SM00338">
    <property type="entry name" value="BRLZ"/>
    <property type="match status" value="1"/>
</dbReference>
<dbReference type="AlphaFoldDB" id="A0A0W0DR06"/>
<dbReference type="GO" id="GO:0003677">
    <property type="term" value="F:DNA binding"/>
    <property type="evidence" value="ECO:0007669"/>
    <property type="project" value="UniProtKB-KW"/>
</dbReference>
<dbReference type="PROSITE" id="PS00036">
    <property type="entry name" value="BZIP_BASIC"/>
    <property type="match status" value="1"/>
</dbReference>
<dbReference type="VEuPathDB" id="FungiDB:GVI51_K12375"/>
<dbReference type="PANTHER" id="PTHR46714:SF6">
    <property type="entry name" value="TRANSCRIPTIONAL ACTIVATOR HAC1"/>
    <property type="match status" value="1"/>
</dbReference>
<dbReference type="GO" id="GO:0045944">
    <property type="term" value="P:positive regulation of transcription by RNA polymerase II"/>
    <property type="evidence" value="ECO:0007669"/>
    <property type="project" value="InterPro"/>
</dbReference>
<evidence type="ECO:0000313" key="10">
    <source>
        <dbReference type="EMBL" id="KTB02139.1"/>
    </source>
</evidence>
<comment type="similarity">
    <text evidence="2">Belongs to the bZIP family.</text>
</comment>
<dbReference type="PANTHER" id="PTHR46714">
    <property type="entry name" value="TRANSCRIPTIONAL ACTIVATOR HAC1"/>
    <property type="match status" value="1"/>
</dbReference>
<dbReference type="InterPro" id="IPR046347">
    <property type="entry name" value="bZIP_sf"/>
</dbReference>
<organism evidence="10 11">
    <name type="scientific">Candida glabrata</name>
    <name type="common">Yeast</name>
    <name type="synonym">Torulopsis glabrata</name>
    <dbReference type="NCBI Taxonomy" id="5478"/>
    <lineage>
        <taxon>Eukaryota</taxon>
        <taxon>Fungi</taxon>
        <taxon>Dikarya</taxon>
        <taxon>Ascomycota</taxon>
        <taxon>Saccharomycotina</taxon>
        <taxon>Saccharomycetes</taxon>
        <taxon>Saccharomycetales</taxon>
        <taxon>Saccharomycetaceae</taxon>
        <taxon>Nakaseomyces</taxon>
    </lineage>
</organism>
<proteinExistence type="inferred from homology"/>
<evidence type="ECO:0000256" key="5">
    <source>
        <dbReference type="ARBA" id="ARBA00023163"/>
    </source>
</evidence>
<dbReference type="InterPro" id="IPR004827">
    <property type="entry name" value="bZIP"/>
</dbReference>
<keyword evidence="5" id="KW-0804">Transcription</keyword>
<feature type="coiled-coil region" evidence="8">
    <location>
        <begin position="53"/>
        <end position="87"/>
    </location>
</feature>
<dbReference type="Proteomes" id="UP000054886">
    <property type="component" value="Unassembled WGS sequence"/>
</dbReference>
<gene>
    <name evidence="10" type="ORF">AO440_003779</name>
</gene>
<comment type="subcellular location">
    <subcellularLocation>
        <location evidence="1">Nucleus</location>
    </subcellularLocation>
</comment>
<evidence type="ECO:0000256" key="7">
    <source>
        <dbReference type="ARBA" id="ARBA00023242"/>
    </source>
</evidence>
<sequence>MSEFSEMIPQNAEDQLIAAKNTLAFETWMPPRKRAKTKEEKEIRKIQRILRNRKAAQKSRDRKRNYVANLEKKCNTMKVVLDQLQSKIDIKSMLIDPSVWDTYINMEQDDEMSFSSTDVPSSTTEISSTLAAEWAVDVHAAEDDVDNREYISSMIQKKSTKFGSIGSDVTSTPVRPRSIEQMTPLTASTSSSTCMSAYISASDNEVDKRQTITNTPLSSASSTPNKYDLRINQGKNMSQSLVQNLFNPAEWPSLLSNENCVPFLMGDLDSFKNDDSFELAIPCEFDHTNSTLTAPQQVGRSTNSLFVEDLKRNPEEITNIVMDDSFINY</sequence>
<accession>A0A0W0DR06</accession>
<dbReference type="GO" id="GO:0000981">
    <property type="term" value="F:DNA-binding transcription factor activity, RNA polymerase II-specific"/>
    <property type="evidence" value="ECO:0007669"/>
    <property type="project" value="InterPro"/>
</dbReference>
<keyword evidence="6" id="KW-0834">Unfolded protein response</keyword>
<dbReference type="VEuPathDB" id="FungiDB:B1J91_K12540g"/>
<dbReference type="Pfam" id="PF00170">
    <property type="entry name" value="bZIP_1"/>
    <property type="match status" value="1"/>
</dbReference>
<dbReference type="EMBL" id="LLZZ01000126">
    <property type="protein sequence ID" value="KTB02139.1"/>
    <property type="molecule type" value="Genomic_DNA"/>
</dbReference>
<dbReference type="InterPro" id="IPR044280">
    <property type="entry name" value="Hac1/HY5"/>
</dbReference>
<evidence type="ECO:0000313" key="11">
    <source>
        <dbReference type="Proteomes" id="UP000054886"/>
    </source>
</evidence>
<evidence type="ECO:0000256" key="4">
    <source>
        <dbReference type="ARBA" id="ARBA00023125"/>
    </source>
</evidence>
<evidence type="ECO:0000256" key="3">
    <source>
        <dbReference type="ARBA" id="ARBA00023015"/>
    </source>
</evidence>
<protein>
    <submittedName>
        <fullName evidence="10">Transcriptional activator HAC1</fullName>
    </submittedName>
</protein>
<evidence type="ECO:0000256" key="8">
    <source>
        <dbReference type="SAM" id="Coils"/>
    </source>
</evidence>
<evidence type="ECO:0000259" key="9">
    <source>
        <dbReference type="PROSITE" id="PS50217"/>
    </source>
</evidence>
<keyword evidence="8" id="KW-0175">Coiled coil</keyword>
<evidence type="ECO:0000256" key="1">
    <source>
        <dbReference type="ARBA" id="ARBA00004123"/>
    </source>
</evidence>
<dbReference type="SUPFAM" id="SSF57959">
    <property type="entry name" value="Leucine zipper domain"/>
    <property type="match status" value="1"/>
</dbReference>
<name>A0A0W0DR06_CANGB</name>
<dbReference type="PROSITE" id="PS50217">
    <property type="entry name" value="BZIP"/>
    <property type="match status" value="1"/>
</dbReference>